<feature type="signal peptide" evidence="2">
    <location>
        <begin position="1"/>
        <end position="21"/>
    </location>
</feature>
<feature type="compositionally biased region" description="Pro residues" evidence="1">
    <location>
        <begin position="38"/>
        <end position="47"/>
    </location>
</feature>
<protein>
    <submittedName>
        <fullName evidence="3">Uncharacterized protein</fullName>
    </submittedName>
</protein>
<dbReference type="EMBL" id="CBTN010000025">
    <property type="protein sequence ID" value="CDH54815.1"/>
    <property type="molecule type" value="Genomic_DNA"/>
</dbReference>
<name>A0A068RYI0_9FUNG</name>
<gene>
    <name evidence="3" type="ORF">LCOR_06032.1</name>
</gene>
<feature type="chain" id="PRO_5001652837" evidence="2">
    <location>
        <begin position="22"/>
        <end position="74"/>
    </location>
</feature>
<evidence type="ECO:0000256" key="2">
    <source>
        <dbReference type="SAM" id="SignalP"/>
    </source>
</evidence>
<keyword evidence="4" id="KW-1185">Reference proteome</keyword>
<accession>A0A068RYI0</accession>
<reference evidence="3" key="1">
    <citation type="submission" date="2013-08" db="EMBL/GenBank/DDBJ databases">
        <title>Gene expansion shapes genome architecture in the human pathogen Lichtheimia corymbifera: an evolutionary genomics analysis in the ancient terrestrial Mucorales (Mucoromycotina).</title>
        <authorList>
            <person name="Schwartze V.U."/>
            <person name="Winter S."/>
            <person name="Shelest E."/>
            <person name="Marcet-Houben M."/>
            <person name="Horn F."/>
            <person name="Wehner S."/>
            <person name="Hoffmann K."/>
            <person name="Riege K."/>
            <person name="Sammeth M."/>
            <person name="Nowrousian M."/>
            <person name="Valiante V."/>
            <person name="Linde J."/>
            <person name="Jacobsen I.D."/>
            <person name="Marz M."/>
            <person name="Brakhage A.A."/>
            <person name="Gabaldon T."/>
            <person name="Bocker S."/>
            <person name="Voigt K."/>
        </authorList>
    </citation>
    <scope>NUCLEOTIDE SEQUENCE [LARGE SCALE GENOMIC DNA]</scope>
    <source>
        <strain evidence="3">FSU 9682</strain>
    </source>
</reference>
<feature type="compositionally biased region" description="Polar residues" evidence="1">
    <location>
        <begin position="26"/>
        <end position="37"/>
    </location>
</feature>
<organism evidence="3 4">
    <name type="scientific">Lichtheimia corymbifera JMRC:FSU:9682</name>
    <dbReference type="NCBI Taxonomy" id="1263082"/>
    <lineage>
        <taxon>Eukaryota</taxon>
        <taxon>Fungi</taxon>
        <taxon>Fungi incertae sedis</taxon>
        <taxon>Mucoromycota</taxon>
        <taxon>Mucoromycotina</taxon>
        <taxon>Mucoromycetes</taxon>
        <taxon>Mucorales</taxon>
        <taxon>Lichtheimiaceae</taxon>
        <taxon>Lichtheimia</taxon>
    </lineage>
</organism>
<sequence>MMNLKLSVLITLALFALTVLSQQDPKAAQVGTTNTASPAPPAAPKPKPTFQECTKRCRNNRKYLSCMGRCTSGQ</sequence>
<proteinExistence type="predicted"/>
<dbReference type="AlphaFoldDB" id="A0A068RYI0"/>
<keyword evidence="2" id="KW-0732">Signal</keyword>
<dbReference type="Proteomes" id="UP000027586">
    <property type="component" value="Unassembled WGS sequence"/>
</dbReference>
<evidence type="ECO:0000313" key="3">
    <source>
        <dbReference type="EMBL" id="CDH54815.1"/>
    </source>
</evidence>
<evidence type="ECO:0000313" key="4">
    <source>
        <dbReference type="Proteomes" id="UP000027586"/>
    </source>
</evidence>
<evidence type="ECO:0000256" key="1">
    <source>
        <dbReference type="SAM" id="MobiDB-lite"/>
    </source>
</evidence>
<dbReference type="VEuPathDB" id="FungiDB:LCOR_06032.1"/>
<comment type="caution">
    <text evidence="3">The sequence shown here is derived from an EMBL/GenBank/DDBJ whole genome shotgun (WGS) entry which is preliminary data.</text>
</comment>
<feature type="region of interest" description="Disordered" evidence="1">
    <location>
        <begin position="26"/>
        <end position="50"/>
    </location>
</feature>